<dbReference type="GeneID" id="19738699"/>
<feature type="compositionally biased region" description="Acidic residues" evidence="1">
    <location>
        <begin position="306"/>
        <end position="317"/>
    </location>
</feature>
<dbReference type="OrthoDB" id="18190at10239"/>
<reference evidence="3 4" key="1">
    <citation type="journal article" date="2014" name="J. Gen. Virol.">
        <title>Genome sequence of a crustacean iridovirus, IIV31, isolated from the pill bug, Armadillidium vulgare.</title>
        <authorList>
            <person name="Piegu B."/>
            <person name="Guizard S."/>
            <person name="Yeping T."/>
            <person name="Cruaud C."/>
            <person name="Asgari S."/>
            <person name="Bideshi D.K."/>
            <person name="Federici B.A."/>
            <person name="Bigot Y."/>
        </authorList>
    </citation>
    <scope>NUCLEOTIDE SEQUENCE [LARGE SCALE GENOMIC DNA]</scope>
</reference>
<dbReference type="Pfam" id="PF19247">
    <property type="entry name" value="DUF5895"/>
    <property type="match status" value="1"/>
</dbReference>
<accession>A0A068QKW1</accession>
<sequence>MDFNFDSDDNIETSKTPSIKAISSGVKGLKDQNGKTVGAGLWIAHENADICRWKKNCIDGCDSRCTSHYRNVIPHGIDTKKDDDNGDNIVIAGSVIVNPRMIILQRSLLLKIVTKTGKVLRAWKKKESKEKDGVKDYYACVKRYLIIFVDEENNPLHEIPLQLTAKGCFQFEFDQQLNGGPKVAGFRRTMLRAYNESCNRSASSMNEAWYSMCVFVPTFQSLMRGTEQQMKACITTGFEKPTKDNWLSLCVGRREDLANKYWPSLPSTWSDKGVEKPLTYTRHIFDLYNETKKTCEVKGWWKQEQDKDDEEDDEHPEDDQVHFEEEVGLESLSLKN</sequence>
<gene>
    <name evidence="3" type="primary">116R</name>
    <name evidence="3" type="ORF">IIV31_116R</name>
</gene>
<protein>
    <recommendedName>
        <fullName evidence="2">DUF5895 domain-containing protein</fullName>
    </recommendedName>
</protein>
<dbReference type="RefSeq" id="YP_009046730.1">
    <property type="nucleotide sequence ID" value="NC_024451.1"/>
</dbReference>
<organism evidence="3 4">
    <name type="scientific">Armadillidium vulgare iridescent virus</name>
    <dbReference type="NCBI Taxonomy" id="72201"/>
    <lineage>
        <taxon>Viruses</taxon>
        <taxon>Varidnaviria</taxon>
        <taxon>Bamfordvirae</taxon>
        <taxon>Nucleocytoviricota</taxon>
        <taxon>Megaviricetes</taxon>
        <taxon>Pimascovirales</taxon>
        <taxon>Pimascovirales incertae sedis</taxon>
        <taxon>Iridoviridae</taxon>
        <taxon>Betairidovirinae</taxon>
        <taxon>Iridovirus</taxon>
        <taxon>Iridovirus armadillidium1</taxon>
        <taxon>Invertebrate iridescent virus 31</taxon>
    </lineage>
</organism>
<feature type="region of interest" description="Disordered" evidence="1">
    <location>
        <begin position="303"/>
        <end position="336"/>
    </location>
</feature>
<evidence type="ECO:0000313" key="4">
    <source>
        <dbReference type="Proteomes" id="UP000114278"/>
    </source>
</evidence>
<keyword evidence="4" id="KW-1185">Reference proteome</keyword>
<dbReference type="Proteomes" id="UP000114278">
    <property type="component" value="Segment"/>
</dbReference>
<name>A0A068QKW1_9VIRU</name>
<dbReference type="KEGG" id="vg:19738699"/>
<proteinExistence type="predicted"/>
<evidence type="ECO:0000313" key="3">
    <source>
        <dbReference type="EMBL" id="CCV02488.1"/>
    </source>
</evidence>
<feature type="domain" description="DUF5895" evidence="2">
    <location>
        <begin position="93"/>
        <end position="177"/>
    </location>
</feature>
<evidence type="ECO:0000259" key="2">
    <source>
        <dbReference type="Pfam" id="PF19247"/>
    </source>
</evidence>
<evidence type="ECO:0000256" key="1">
    <source>
        <dbReference type="SAM" id="MobiDB-lite"/>
    </source>
</evidence>
<dbReference type="InterPro" id="IPR045414">
    <property type="entry name" value="DUF5895"/>
</dbReference>
<dbReference type="EMBL" id="HF920637">
    <property type="protein sequence ID" value="CCV02488.1"/>
    <property type="molecule type" value="Genomic_DNA"/>
</dbReference>